<dbReference type="Proteomes" id="UP000800035">
    <property type="component" value="Unassembled WGS sequence"/>
</dbReference>
<accession>A0A6A5UI92</accession>
<evidence type="ECO:0000256" key="1">
    <source>
        <dbReference type="SAM" id="Phobius"/>
    </source>
</evidence>
<protein>
    <submittedName>
        <fullName evidence="2">Uncharacterized protein</fullName>
    </submittedName>
</protein>
<sequence length="130" mass="14398">MGFTKAKAKAKAKASSCLSVVLYILVLLPVYKFMGSLILFWQSNSILSVCFTYTIILPKCLSTSPFPPLPFHALFSTYLYSLFSPSLSFSPASFVHSYHLVRLQFPSREPCTASTTPHPGTFFCWGVGGR</sequence>
<evidence type="ECO:0000313" key="2">
    <source>
        <dbReference type="EMBL" id="KAF1963502.1"/>
    </source>
</evidence>
<proteinExistence type="predicted"/>
<gene>
    <name evidence="2" type="ORF">CC80DRAFT_7606</name>
</gene>
<evidence type="ECO:0000313" key="3">
    <source>
        <dbReference type="Proteomes" id="UP000800035"/>
    </source>
</evidence>
<reference evidence="2" key="1">
    <citation type="journal article" date="2020" name="Stud. Mycol.">
        <title>101 Dothideomycetes genomes: a test case for predicting lifestyles and emergence of pathogens.</title>
        <authorList>
            <person name="Haridas S."/>
            <person name="Albert R."/>
            <person name="Binder M."/>
            <person name="Bloem J."/>
            <person name="Labutti K."/>
            <person name="Salamov A."/>
            <person name="Andreopoulos B."/>
            <person name="Baker S."/>
            <person name="Barry K."/>
            <person name="Bills G."/>
            <person name="Bluhm B."/>
            <person name="Cannon C."/>
            <person name="Castanera R."/>
            <person name="Culley D."/>
            <person name="Daum C."/>
            <person name="Ezra D."/>
            <person name="Gonzalez J."/>
            <person name="Henrissat B."/>
            <person name="Kuo A."/>
            <person name="Liang C."/>
            <person name="Lipzen A."/>
            <person name="Lutzoni F."/>
            <person name="Magnuson J."/>
            <person name="Mondo S."/>
            <person name="Nolan M."/>
            <person name="Ohm R."/>
            <person name="Pangilinan J."/>
            <person name="Park H.-J."/>
            <person name="Ramirez L."/>
            <person name="Alfaro M."/>
            <person name="Sun H."/>
            <person name="Tritt A."/>
            <person name="Yoshinaga Y."/>
            <person name="Zwiers L.-H."/>
            <person name="Turgeon B."/>
            <person name="Goodwin S."/>
            <person name="Spatafora J."/>
            <person name="Crous P."/>
            <person name="Grigoriev I."/>
        </authorList>
    </citation>
    <scope>NUCLEOTIDE SEQUENCE</scope>
    <source>
        <strain evidence="2">CBS 675.92</strain>
    </source>
</reference>
<keyword evidence="1" id="KW-1133">Transmembrane helix</keyword>
<name>A0A6A5UI92_9PLEO</name>
<organism evidence="2 3">
    <name type="scientific">Byssothecium circinans</name>
    <dbReference type="NCBI Taxonomy" id="147558"/>
    <lineage>
        <taxon>Eukaryota</taxon>
        <taxon>Fungi</taxon>
        <taxon>Dikarya</taxon>
        <taxon>Ascomycota</taxon>
        <taxon>Pezizomycotina</taxon>
        <taxon>Dothideomycetes</taxon>
        <taxon>Pleosporomycetidae</taxon>
        <taxon>Pleosporales</taxon>
        <taxon>Massarineae</taxon>
        <taxon>Massarinaceae</taxon>
        <taxon>Byssothecium</taxon>
    </lineage>
</organism>
<feature type="transmembrane region" description="Helical" evidence="1">
    <location>
        <begin position="12"/>
        <end position="31"/>
    </location>
</feature>
<dbReference type="EMBL" id="ML976977">
    <property type="protein sequence ID" value="KAF1963502.1"/>
    <property type="molecule type" value="Genomic_DNA"/>
</dbReference>
<keyword evidence="3" id="KW-1185">Reference proteome</keyword>
<keyword evidence="1" id="KW-0472">Membrane</keyword>
<dbReference type="AlphaFoldDB" id="A0A6A5UI92"/>
<keyword evidence="1" id="KW-0812">Transmembrane</keyword>